<dbReference type="InterPro" id="IPR012295">
    <property type="entry name" value="TBP_dom_sf"/>
</dbReference>
<dbReference type="Gene3D" id="3.30.310.10">
    <property type="entry name" value="TATA-Binding Protein"/>
    <property type="match status" value="1"/>
</dbReference>
<comment type="caution">
    <text evidence="4">The sequence shown here is derived from an EMBL/GenBank/DDBJ whole genome shotgun (WGS) entry which is preliminary data.</text>
</comment>
<name>T1BLL7_9ZZZZ</name>
<accession>T1BLL7</accession>
<dbReference type="AlphaFoldDB" id="T1BLL7"/>
<dbReference type="EMBL" id="AUZY01006486">
    <property type="protein sequence ID" value="EQD54174.1"/>
    <property type="molecule type" value="Genomic_DNA"/>
</dbReference>
<reference evidence="4" key="2">
    <citation type="journal article" date="2014" name="ISME J.">
        <title>Microbial stratification in low pH oxic and suboxic macroscopic growths along an acid mine drainage.</title>
        <authorList>
            <person name="Mendez-Garcia C."/>
            <person name="Mesa V."/>
            <person name="Sprenger R.R."/>
            <person name="Richter M."/>
            <person name="Diez M.S."/>
            <person name="Solano J."/>
            <person name="Bargiela R."/>
            <person name="Golyshina O.V."/>
            <person name="Manteca A."/>
            <person name="Ramos J.L."/>
            <person name="Gallego J.R."/>
            <person name="Llorente I."/>
            <person name="Martins Dos Santos V.A."/>
            <person name="Jensen O.N."/>
            <person name="Pelaez A.I."/>
            <person name="Sanchez J."/>
            <person name="Ferrer M."/>
        </authorList>
    </citation>
    <scope>NUCLEOTIDE SEQUENCE</scope>
</reference>
<organism evidence="4">
    <name type="scientific">mine drainage metagenome</name>
    <dbReference type="NCBI Taxonomy" id="410659"/>
    <lineage>
        <taxon>unclassified sequences</taxon>
        <taxon>metagenomes</taxon>
        <taxon>ecological metagenomes</taxon>
    </lineage>
</organism>
<keyword evidence="3" id="KW-0804">Transcription</keyword>
<proteinExistence type="inferred from homology"/>
<evidence type="ECO:0000313" key="4">
    <source>
        <dbReference type="EMBL" id="EQD54174.1"/>
    </source>
</evidence>
<comment type="similarity">
    <text evidence="1">Belongs to the TBP family.</text>
</comment>
<dbReference type="PRINTS" id="PR00686">
    <property type="entry name" value="TIFACTORIID"/>
</dbReference>
<evidence type="ECO:0000256" key="1">
    <source>
        <dbReference type="ARBA" id="ARBA00005560"/>
    </source>
</evidence>
<reference evidence="4" key="1">
    <citation type="submission" date="2013-08" db="EMBL/GenBank/DDBJ databases">
        <authorList>
            <person name="Mendez C."/>
            <person name="Richter M."/>
            <person name="Ferrer M."/>
            <person name="Sanchez J."/>
        </authorList>
    </citation>
    <scope>NUCLEOTIDE SEQUENCE</scope>
</reference>
<evidence type="ECO:0000256" key="3">
    <source>
        <dbReference type="ARBA" id="ARBA00023163"/>
    </source>
</evidence>
<dbReference type="GO" id="GO:0003677">
    <property type="term" value="F:DNA binding"/>
    <property type="evidence" value="ECO:0007669"/>
    <property type="project" value="UniProtKB-KW"/>
</dbReference>
<evidence type="ECO:0000256" key="2">
    <source>
        <dbReference type="ARBA" id="ARBA00023125"/>
    </source>
</evidence>
<dbReference type="SUPFAM" id="SSF55945">
    <property type="entry name" value="TATA-box binding protein-like"/>
    <property type="match status" value="1"/>
</dbReference>
<dbReference type="Pfam" id="PF00352">
    <property type="entry name" value="TBP"/>
    <property type="match status" value="1"/>
</dbReference>
<keyword evidence="2" id="KW-0238">DNA-binding</keyword>
<sequence>MTRIRIENVVASTSLGDVLDLQSIGLALDGAEYNPEEFPGLIYRLKEPKTAILLFR</sequence>
<dbReference type="InterPro" id="IPR000814">
    <property type="entry name" value="TBP"/>
</dbReference>
<dbReference type="GO" id="GO:0006352">
    <property type="term" value="P:DNA-templated transcription initiation"/>
    <property type="evidence" value="ECO:0007669"/>
    <property type="project" value="InterPro"/>
</dbReference>
<protein>
    <submittedName>
        <fullName evidence="4">TATA-box binding family protein</fullName>
    </submittedName>
</protein>
<feature type="non-terminal residue" evidence="4">
    <location>
        <position position="56"/>
    </location>
</feature>
<gene>
    <name evidence="4" type="ORF">B1B_09797</name>
</gene>